<dbReference type="EMBL" id="RDBE01000006">
    <property type="protein sequence ID" value="RLV49867.1"/>
    <property type="molecule type" value="Genomic_DNA"/>
</dbReference>
<keyword evidence="3" id="KW-1185">Reference proteome</keyword>
<comment type="caution">
    <text evidence="2">The sequence shown here is derived from an EMBL/GenBank/DDBJ whole genome shotgun (WGS) entry which is preliminary data.</text>
</comment>
<organism evidence="2 3">
    <name type="scientific">Nocardioides mangrovicus</name>
    <dbReference type="NCBI Taxonomy" id="2478913"/>
    <lineage>
        <taxon>Bacteria</taxon>
        <taxon>Bacillati</taxon>
        <taxon>Actinomycetota</taxon>
        <taxon>Actinomycetes</taxon>
        <taxon>Propionibacteriales</taxon>
        <taxon>Nocardioidaceae</taxon>
        <taxon>Nocardioides</taxon>
    </lineage>
</organism>
<keyword evidence="1" id="KW-0472">Membrane</keyword>
<keyword evidence="1" id="KW-1133">Transmembrane helix</keyword>
<dbReference type="RefSeq" id="WP_121805631.1">
    <property type="nucleotide sequence ID" value="NZ_RDBE01000006.1"/>
</dbReference>
<proteinExistence type="predicted"/>
<feature type="transmembrane region" description="Helical" evidence="1">
    <location>
        <begin position="95"/>
        <end position="112"/>
    </location>
</feature>
<evidence type="ECO:0000313" key="3">
    <source>
        <dbReference type="Proteomes" id="UP000281708"/>
    </source>
</evidence>
<feature type="transmembrane region" description="Helical" evidence="1">
    <location>
        <begin position="6"/>
        <end position="24"/>
    </location>
</feature>
<feature type="transmembrane region" description="Helical" evidence="1">
    <location>
        <begin position="118"/>
        <end position="137"/>
    </location>
</feature>
<reference evidence="2 3" key="1">
    <citation type="submission" date="2018-10" db="EMBL/GenBank/DDBJ databases">
        <title>Marmoricola sp. 4Q3S-7 whole genome shotgun sequence.</title>
        <authorList>
            <person name="Li F."/>
        </authorList>
    </citation>
    <scope>NUCLEOTIDE SEQUENCE [LARGE SCALE GENOMIC DNA]</scope>
    <source>
        <strain evidence="2 3">4Q3S-7</strain>
    </source>
</reference>
<sequence>MSTTWLIVVGLVPVALIVVLALVLRGRLQERWFGGTGLQEWRSVARSLPWRDRWALWRANAAGRATRSSRLAPFAVQRGQALAAASGRMAANRSVSRTLVFLASVAAVTTVVTGDVGVFGWLSLVLDALLLLLGLCYRRLHLRQQARFVDSVRRNQELAAR</sequence>
<dbReference type="AlphaFoldDB" id="A0A3L8P4A2"/>
<evidence type="ECO:0000256" key="1">
    <source>
        <dbReference type="SAM" id="Phobius"/>
    </source>
</evidence>
<protein>
    <submittedName>
        <fullName evidence="2">Uncharacterized protein</fullName>
    </submittedName>
</protein>
<accession>A0A3L8P4A2</accession>
<dbReference type="OrthoDB" id="10014675at2"/>
<evidence type="ECO:0000313" key="2">
    <source>
        <dbReference type="EMBL" id="RLV49867.1"/>
    </source>
</evidence>
<name>A0A3L8P4A2_9ACTN</name>
<dbReference type="Proteomes" id="UP000281708">
    <property type="component" value="Unassembled WGS sequence"/>
</dbReference>
<gene>
    <name evidence="2" type="ORF">D9V37_08240</name>
</gene>
<keyword evidence="1" id="KW-0812">Transmembrane</keyword>